<comment type="caution">
    <text evidence="7">The sequence shown here is derived from an EMBL/GenBank/DDBJ whole genome shotgun (WGS) entry which is preliminary data.</text>
</comment>
<evidence type="ECO:0000256" key="1">
    <source>
        <dbReference type="ARBA" id="ARBA00023015"/>
    </source>
</evidence>
<gene>
    <name evidence="7" type="ORF">PRECH8_02580</name>
</gene>
<dbReference type="AlphaFoldDB" id="A0A916QA21"/>
<dbReference type="InterPro" id="IPR011006">
    <property type="entry name" value="CheY-like_superfamily"/>
</dbReference>
<dbReference type="PANTHER" id="PTHR43280:SF35">
    <property type="entry name" value="RESPONSE REGULATOR"/>
    <property type="match status" value="1"/>
</dbReference>
<feature type="domain" description="HTH araC/xylS-type" evidence="5">
    <location>
        <begin position="143"/>
        <end position="241"/>
    </location>
</feature>
<dbReference type="PANTHER" id="PTHR43280">
    <property type="entry name" value="ARAC-FAMILY TRANSCRIPTIONAL REGULATOR"/>
    <property type="match status" value="1"/>
</dbReference>
<evidence type="ECO:0000256" key="2">
    <source>
        <dbReference type="ARBA" id="ARBA00023125"/>
    </source>
</evidence>
<dbReference type="Gene3D" id="3.40.50.2300">
    <property type="match status" value="1"/>
</dbReference>
<evidence type="ECO:0000313" key="7">
    <source>
        <dbReference type="EMBL" id="GFR36962.1"/>
    </source>
</evidence>
<keyword evidence="3" id="KW-0804">Transcription</keyword>
<reference evidence="7" key="1">
    <citation type="submission" date="2020-08" db="EMBL/GenBank/DDBJ databases">
        <authorList>
            <person name="Uke A."/>
            <person name="Chhe C."/>
            <person name="Baramee S."/>
            <person name="Kosugi A."/>
        </authorList>
    </citation>
    <scope>NUCLEOTIDE SEQUENCE</scope>
    <source>
        <strain evidence="7">DA-C8</strain>
    </source>
</reference>
<evidence type="ECO:0000256" key="4">
    <source>
        <dbReference type="PROSITE-ProRule" id="PRU00169"/>
    </source>
</evidence>
<dbReference type="PROSITE" id="PS50110">
    <property type="entry name" value="RESPONSE_REGULATORY"/>
    <property type="match status" value="1"/>
</dbReference>
<reference evidence="7" key="2">
    <citation type="journal article" date="2021" name="Data Brief">
        <title>Draft genome sequence data of the facultative, thermophilic, xylanolytic bacterium Paenibacillus sp. strain DA-C8.</title>
        <authorList>
            <person name="Chhe C."/>
            <person name="Uke A."/>
            <person name="Baramee S."/>
            <person name="Ungkulpasvich U."/>
            <person name="Tachaapaikoon C."/>
            <person name="Pason P."/>
            <person name="Waeonukul R."/>
            <person name="Ratanakhanokchai K."/>
            <person name="Kosugi A."/>
        </authorList>
    </citation>
    <scope>NUCLEOTIDE SEQUENCE</scope>
    <source>
        <strain evidence="7">DA-C8</strain>
    </source>
</reference>
<evidence type="ECO:0000259" key="5">
    <source>
        <dbReference type="PROSITE" id="PS01124"/>
    </source>
</evidence>
<dbReference type="Proteomes" id="UP000654993">
    <property type="component" value="Unassembled WGS sequence"/>
</dbReference>
<dbReference type="Gene3D" id="1.10.10.60">
    <property type="entry name" value="Homeodomain-like"/>
    <property type="match status" value="2"/>
</dbReference>
<dbReference type="GO" id="GO:0000160">
    <property type="term" value="P:phosphorelay signal transduction system"/>
    <property type="evidence" value="ECO:0007669"/>
    <property type="project" value="InterPro"/>
</dbReference>
<dbReference type="Pfam" id="PF12833">
    <property type="entry name" value="HTH_18"/>
    <property type="match status" value="1"/>
</dbReference>
<dbReference type="SUPFAM" id="SSF52172">
    <property type="entry name" value="CheY-like"/>
    <property type="match status" value="1"/>
</dbReference>
<sequence>MINTLLVDPDSQSRKRLLEQLDWYRLGYEIQAPEPQTFEEVLHAIDKESFDLVIISLRALPSFSMRLCEQIRKHSTASILLIGGSKQMNIVHKAIMLKVSDYLPDPYDAQDLEVCLVNLRSSIRRQEKAAGQPSTSSACTTIEMIKRYVQEQLHQNITLKKISDELHFNCAYLGQKFKRHEKMSFNEYLLQQRMEKAKRLLIESDLKIYEIAHRVGYSEVDWFYKKFKEYTGVSANEYRKKMKDTA</sequence>
<accession>A0A916QA21</accession>
<dbReference type="InterPro" id="IPR009057">
    <property type="entry name" value="Homeodomain-like_sf"/>
</dbReference>
<protein>
    <submittedName>
        <fullName evidence="7">Two-component response regulator</fullName>
    </submittedName>
</protein>
<organism evidence="7 8">
    <name type="scientific">Insulibacter thermoxylanivorax</name>
    <dbReference type="NCBI Taxonomy" id="2749268"/>
    <lineage>
        <taxon>Bacteria</taxon>
        <taxon>Bacillati</taxon>
        <taxon>Bacillota</taxon>
        <taxon>Bacilli</taxon>
        <taxon>Bacillales</taxon>
        <taxon>Paenibacillaceae</taxon>
        <taxon>Insulibacter</taxon>
    </lineage>
</organism>
<keyword evidence="1" id="KW-0805">Transcription regulation</keyword>
<evidence type="ECO:0000313" key="8">
    <source>
        <dbReference type="Proteomes" id="UP000654993"/>
    </source>
</evidence>
<dbReference type="GO" id="GO:0043565">
    <property type="term" value="F:sequence-specific DNA binding"/>
    <property type="evidence" value="ECO:0007669"/>
    <property type="project" value="InterPro"/>
</dbReference>
<dbReference type="EMBL" id="BMAQ01000002">
    <property type="protein sequence ID" value="GFR36962.1"/>
    <property type="molecule type" value="Genomic_DNA"/>
</dbReference>
<dbReference type="SUPFAM" id="SSF46689">
    <property type="entry name" value="Homeodomain-like"/>
    <property type="match status" value="2"/>
</dbReference>
<dbReference type="PROSITE" id="PS00041">
    <property type="entry name" value="HTH_ARAC_FAMILY_1"/>
    <property type="match status" value="1"/>
</dbReference>
<dbReference type="GO" id="GO:0003700">
    <property type="term" value="F:DNA-binding transcription factor activity"/>
    <property type="evidence" value="ECO:0007669"/>
    <property type="project" value="InterPro"/>
</dbReference>
<evidence type="ECO:0000259" key="6">
    <source>
        <dbReference type="PROSITE" id="PS50110"/>
    </source>
</evidence>
<evidence type="ECO:0000256" key="3">
    <source>
        <dbReference type="ARBA" id="ARBA00023163"/>
    </source>
</evidence>
<dbReference type="Pfam" id="PF00072">
    <property type="entry name" value="Response_reg"/>
    <property type="match status" value="1"/>
</dbReference>
<dbReference type="InterPro" id="IPR018062">
    <property type="entry name" value="HTH_AraC-typ_CS"/>
</dbReference>
<dbReference type="PROSITE" id="PS01124">
    <property type="entry name" value="HTH_ARAC_FAMILY_2"/>
    <property type="match status" value="1"/>
</dbReference>
<name>A0A916QA21_9BACL</name>
<feature type="domain" description="Response regulatory" evidence="6">
    <location>
        <begin position="3"/>
        <end position="120"/>
    </location>
</feature>
<proteinExistence type="predicted"/>
<keyword evidence="8" id="KW-1185">Reference proteome</keyword>
<keyword evidence="2" id="KW-0238">DNA-binding</keyword>
<dbReference type="InterPro" id="IPR018060">
    <property type="entry name" value="HTH_AraC"/>
</dbReference>
<dbReference type="InterPro" id="IPR001789">
    <property type="entry name" value="Sig_transdc_resp-reg_receiver"/>
</dbReference>
<dbReference type="SMART" id="SM00342">
    <property type="entry name" value="HTH_ARAC"/>
    <property type="match status" value="1"/>
</dbReference>
<comment type="caution">
    <text evidence="4">Lacks conserved residue(s) required for the propagation of feature annotation.</text>
</comment>